<evidence type="ECO:0000256" key="2">
    <source>
        <dbReference type="ARBA" id="ARBA00022525"/>
    </source>
</evidence>
<dbReference type="PANTHER" id="PTHR24252:SF7">
    <property type="entry name" value="HYALIN"/>
    <property type="match status" value="1"/>
</dbReference>
<keyword evidence="3 6" id="KW-0645">Protease</keyword>
<accession>A0A8J2P830</accession>
<gene>
    <name evidence="9" type="ORF">AFUS01_LOCUS28804</name>
</gene>
<dbReference type="SMART" id="SM00020">
    <property type="entry name" value="Tryp_SPc"/>
    <property type="match status" value="1"/>
</dbReference>
<dbReference type="CDD" id="cd00190">
    <property type="entry name" value="Tryp_SPc"/>
    <property type="match status" value="1"/>
</dbReference>
<evidence type="ECO:0000256" key="1">
    <source>
        <dbReference type="ARBA" id="ARBA00004613"/>
    </source>
</evidence>
<keyword evidence="6" id="KW-0378">Hydrolase</keyword>
<dbReference type="EMBL" id="CAJVCH010417086">
    <property type="protein sequence ID" value="CAG7818291.1"/>
    <property type="molecule type" value="Genomic_DNA"/>
</dbReference>
<dbReference type="FunFam" id="2.40.10.10:FF:000047">
    <property type="entry name" value="Trypsin eta"/>
    <property type="match status" value="1"/>
</dbReference>
<keyword evidence="7" id="KW-0732">Signal</keyword>
<evidence type="ECO:0000256" key="7">
    <source>
        <dbReference type="SAM" id="SignalP"/>
    </source>
</evidence>
<reference evidence="9" key="1">
    <citation type="submission" date="2021-06" db="EMBL/GenBank/DDBJ databases">
        <authorList>
            <person name="Hodson N. C."/>
            <person name="Mongue J. A."/>
            <person name="Jaron S. K."/>
        </authorList>
    </citation>
    <scope>NUCLEOTIDE SEQUENCE</scope>
</reference>
<dbReference type="PROSITE" id="PS00135">
    <property type="entry name" value="TRYPSIN_SER"/>
    <property type="match status" value="1"/>
</dbReference>
<feature type="chain" id="PRO_5035228764" description="Peptidase S1 domain-containing protein" evidence="7">
    <location>
        <begin position="18"/>
        <end position="283"/>
    </location>
</feature>
<keyword evidence="2" id="KW-0964">Secreted</keyword>
<proteinExistence type="predicted"/>
<dbReference type="Proteomes" id="UP000708208">
    <property type="component" value="Unassembled WGS sequence"/>
</dbReference>
<evidence type="ECO:0000256" key="3">
    <source>
        <dbReference type="ARBA" id="ARBA00022670"/>
    </source>
</evidence>
<evidence type="ECO:0000256" key="4">
    <source>
        <dbReference type="ARBA" id="ARBA00022825"/>
    </source>
</evidence>
<sequence>MEILIFCFGLVVLGSQGAHCFLPSFPSASLAANPAYSSYLNFTLDEDRIVGGEEAKEGQFKYQASLQRRTSSGYSHYCGASLVSSSVVVTAAHCVHGRNAGAMQVLLGSLYVSGPQAARGSRYNVSRAIVHENYVPSTVANDIALLLLSEPVLKKENIEPVLVPTFNAELDEKTDCIVSGWGVQEEGGRVARTLRYVNVPIVSDTECKLDYSNQEITESMICAGLTQGGKDSCQGDSGGPLVSNGRLVGIVSWGYGCARPGYPGVYTKVSLFAPWIATRMATL</sequence>
<feature type="signal peptide" evidence="7">
    <location>
        <begin position="1"/>
        <end position="17"/>
    </location>
</feature>
<dbReference type="Pfam" id="PF00089">
    <property type="entry name" value="Trypsin"/>
    <property type="match status" value="1"/>
</dbReference>
<keyword evidence="10" id="KW-1185">Reference proteome</keyword>
<dbReference type="GO" id="GO:0005576">
    <property type="term" value="C:extracellular region"/>
    <property type="evidence" value="ECO:0007669"/>
    <property type="project" value="UniProtKB-SubCell"/>
</dbReference>
<comment type="caution">
    <text evidence="9">The sequence shown here is derived from an EMBL/GenBank/DDBJ whole genome shotgun (WGS) entry which is preliminary data.</text>
</comment>
<dbReference type="GO" id="GO:0016485">
    <property type="term" value="P:protein processing"/>
    <property type="evidence" value="ECO:0007669"/>
    <property type="project" value="UniProtKB-ARBA"/>
</dbReference>
<evidence type="ECO:0000259" key="8">
    <source>
        <dbReference type="PROSITE" id="PS50240"/>
    </source>
</evidence>
<evidence type="ECO:0000313" key="10">
    <source>
        <dbReference type="Proteomes" id="UP000708208"/>
    </source>
</evidence>
<dbReference type="AlphaFoldDB" id="A0A8J2P830"/>
<feature type="domain" description="Peptidase S1" evidence="8">
    <location>
        <begin position="49"/>
        <end position="281"/>
    </location>
</feature>
<dbReference type="InterPro" id="IPR018114">
    <property type="entry name" value="TRYPSIN_HIS"/>
</dbReference>
<comment type="subcellular location">
    <subcellularLocation>
        <location evidence="1">Secreted</location>
    </subcellularLocation>
</comment>
<evidence type="ECO:0000256" key="5">
    <source>
        <dbReference type="ARBA" id="ARBA00023157"/>
    </source>
</evidence>
<dbReference type="PANTHER" id="PTHR24252">
    <property type="entry name" value="ACROSIN-RELATED"/>
    <property type="match status" value="1"/>
</dbReference>
<dbReference type="OrthoDB" id="10059102at2759"/>
<dbReference type="InterPro" id="IPR033116">
    <property type="entry name" value="TRYPSIN_SER"/>
</dbReference>
<dbReference type="PROSITE" id="PS00134">
    <property type="entry name" value="TRYPSIN_HIS"/>
    <property type="match status" value="1"/>
</dbReference>
<name>A0A8J2P830_9HEXA</name>
<keyword evidence="5" id="KW-1015">Disulfide bond</keyword>
<dbReference type="GO" id="GO:0004252">
    <property type="term" value="F:serine-type endopeptidase activity"/>
    <property type="evidence" value="ECO:0007669"/>
    <property type="project" value="InterPro"/>
</dbReference>
<evidence type="ECO:0000313" key="9">
    <source>
        <dbReference type="EMBL" id="CAG7818291.1"/>
    </source>
</evidence>
<keyword evidence="4 6" id="KW-0720">Serine protease</keyword>
<organism evidence="9 10">
    <name type="scientific">Allacma fusca</name>
    <dbReference type="NCBI Taxonomy" id="39272"/>
    <lineage>
        <taxon>Eukaryota</taxon>
        <taxon>Metazoa</taxon>
        <taxon>Ecdysozoa</taxon>
        <taxon>Arthropoda</taxon>
        <taxon>Hexapoda</taxon>
        <taxon>Collembola</taxon>
        <taxon>Symphypleona</taxon>
        <taxon>Sminthuridae</taxon>
        <taxon>Allacma</taxon>
    </lineage>
</organism>
<evidence type="ECO:0000256" key="6">
    <source>
        <dbReference type="RuleBase" id="RU363034"/>
    </source>
</evidence>
<dbReference type="PROSITE" id="PS50240">
    <property type="entry name" value="TRYPSIN_DOM"/>
    <property type="match status" value="1"/>
</dbReference>
<dbReference type="InterPro" id="IPR001254">
    <property type="entry name" value="Trypsin_dom"/>
</dbReference>
<protein>
    <recommendedName>
        <fullName evidence="8">Peptidase S1 domain-containing protein</fullName>
    </recommendedName>
</protein>